<dbReference type="Proteomes" id="UP000674938">
    <property type="component" value="Unassembled WGS sequence"/>
</dbReference>
<dbReference type="EMBL" id="JAEEGA010000029">
    <property type="protein sequence ID" value="MBP1044483.1"/>
    <property type="molecule type" value="Genomic_DNA"/>
</dbReference>
<keyword evidence="1" id="KW-1133">Transmembrane helix</keyword>
<evidence type="ECO:0000259" key="3">
    <source>
        <dbReference type="Pfam" id="PF17881"/>
    </source>
</evidence>
<gene>
    <name evidence="4" type="ORF">I6N95_26085</name>
</gene>
<dbReference type="Pfam" id="PF17881">
    <property type="entry name" value="TseB"/>
    <property type="match status" value="1"/>
</dbReference>
<name>A0A940PKE4_9ENTE</name>
<feature type="domain" description="PepSY" evidence="2">
    <location>
        <begin position="96"/>
        <end position="153"/>
    </location>
</feature>
<dbReference type="InterPro" id="IPR041401">
    <property type="entry name" value="TseB-like_dom"/>
</dbReference>
<reference evidence="4" key="1">
    <citation type="submission" date="2020-12" db="EMBL/GenBank/DDBJ databases">
        <title>Vagococcus allomyrinae sp. nov. and Enterococcus lavae sp. nov., isolated from the larvae of Allomyrina dichotoma.</title>
        <authorList>
            <person name="Lee S.D."/>
        </authorList>
    </citation>
    <scope>NUCLEOTIDE SEQUENCE</scope>
    <source>
        <strain evidence="4">BWB3-3</strain>
    </source>
</reference>
<dbReference type="InterPro" id="IPR025711">
    <property type="entry name" value="PepSY"/>
</dbReference>
<dbReference type="Gene3D" id="3.10.450.40">
    <property type="match status" value="2"/>
</dbReference>
<accession>A0A940PKE4</accession>
<organism evidence="4 5">
    <name type="scientific">Vagococcus allomyrinae</name>
    <dbReference type="NCBI Taxonomy" id="2794353"/>
    <lineage>
        <taxon>Bacteria</taxon>
        <taxon>Bacillati</taxon>
        <taxon>Bacillota</taxon>
        <taxon>Bacilli</taxon>
        <taxon>Lactobacillales</taxon>
        <taxon>Enterococcaceae</taxon>
        <taxon>Vagococcus</taxon>
    </lineage>
</organism>
<keyword evidence="1" id="KW-0472">Membrane</keyword>
<evidence type="ECO:0000256" key="1">
    <source>
        <dbReference type="SAM" id="Phobius"/>
    </source>
</evidence>
<keyword evidence="1" id="KW-0812">Transmembrane</keyword>
<dbReference type="InterPro" id="IPR046350">
    <property type="entry name" value="Cystatin_sf"/>
</dbReference>
<evidence type="ECO:0000313" key="5">
    <source>
        <dbReference type="Proteomes" id="UP000674938"/>
    </source>
</evidence>
<dbReference type="Pfam" id="PF03413">
    <property type="entry name" value="PepSY"/>
    <property type="match status" value="1"/>
</dbReference>
<evidence type="ECO:0000313" key="4">
    <source>
        <dbReference type="EMBL" id="MBP1044483.1"/>
    </source>
</evidence>
<feature type="domain" description="Cell wall elongation regulator TseB-like" evidence="3">
    <location>
        <begin position="37"/>
        <end position="81"/>
    </location>
</feature>
<keyword evidence="5" id="KW-1185">Reference proteome</keyword>
<proteinExistence type="predicted"/>
<evidence type="ECO:0000259" key="2">
    <source>
        <dbReference type="Pfam" id="PF03413"/>
    </source>
</evidence>
<dbReference type="AlphaFoldDB" id="A0A940PKE4"/>
<feature type="transmembrane region" description="Helical" evidence="1">
    <location>
        <begin position="6"/>
        <end position="25"/>
    </location>
</feature>
<protein>
    <submittedName>
        <fullName evidence="4">DUF5590 domain-containing protein</fullName>
    </submittedName>
</protein>
<sequence length="158" mass="18117">MRKKILIGVSLVLATLIFCSIIFFVRANRPMSRAKKEAIEIAKEHTDLDQVDRFYWYTRENSYFTLVGTDQKDEAIIVIIPQSGDKVTVLNQADGLTEEAALQKVYETENPNKVIKMNLGMHEGQPTWEVVAENEENRLDYYLVDFKTGEIVSSIKNI</sequence>
<dbReference type="SUPFAM" id="SSF54403">
    <property type="entry name" value="Cystatin/monellin"/>
    <property type="match status" value="2"/>
</dbReference>
<dbReference type="RefSeq" id="WP_209532984.1">
    <property type="nucleotide sequence ID" value="NZ_JAEEGA010000029.1"/>
</dbReference>
<comment type="caution">
    <text evidence="4">The sequence shown here is derived from an EMBL/GenBank/DDBJ whole genome shotgun (WGS) entry which is preliminary data.</text>
</comment>